<dbReference type="AlphaFoldDB" id="A0A9P8UF42"/>
<name>A0A9P8UF42_9PEZI</name>
<feature type="compositionally biased region" description="Polar residues" evidence="2">
    <location>
        <begin position="266"/>
        <end position="279"/>
    </location>
</feature>
<protein>
    <submittedName>
        <fullName evidence="3">Uncharacterized protein</fullName>
    </submittedName>
</protein>
<gene>
    <name evidence="3" type="ORF">BKA67DRAFT_661776</name>
</gene>
<reference evidence="3" key="1">
    <citation type="journal article" date="2021" name="Nat. Commun.">
        <title>Genetic determinants of endophytism in the Arabidopsis root mycobiome.</title>
        <authorList>
            <person name="Mesny F."/>
            <person name="Miyauchi S."/>
            <person name="Thiergart T."/>
            <person name="Pickel B."/>
            <person name="Atanasova L."/>
            <person name="Karlsson M."/>
            <person name="Huettel B."/>
            <person name="Barry K.W."/>
            <person name="Haridas S."/>
            <person name="Chen C."/>
            <person name="Bauer D."/>
            <person name="Andreopoulos W."/>
            <person name="Pangilinan J."/>
            <person name="LaButti K."/>
            <person name="Riley R."/>
            <person name="Lipzen A."/>
            <person name="Clum A."/>
            <person name="Drula E."/>
            <person name="Henrissat B."/>
            <person name="Kohler A."/>
            <person name="Grigoriev I.V."/>
            <person name="Martin F.M."/>
            <person name="Hacquard S."/>
        </authorList>
    </citation>
    <scope>NUCLEOTIDE SEQUENCE</scope>
    <source>
        <strain evidence="3">MPI-SDFR-AT-0073</strain>
    </source>
</reference>
<dbReference type="Proteomes" id="UP000758603">
    <property type="component" value="Unassembled WGS sequence"/>
</dbReference>
<feature type="region of interest" description="Disordered" evidence="2">
    <location>
        <begin position="1"/>
        <end position="34"/>
    </location>
</feature>
<dbReference type="RefSeq" id="XP_045955332.1">
    <property type="nucleotide sequence ID" value="XM_046107880.1"/>
</dbReference>
<feature type="compositionally biased region" description="Low complexity" evidence="2">
    <location>
        <begin position="242"/>
        <end position="265"/>
    </location>
</feature>
<proteinExistence type="predicted"/>
<dbReference type="GeneID" id="70136771"/>
<keyword evidence="4" id="KW-1185">Reference proteome</keyword>
<dbReference type="Gene3D" id="1.20.5.340">
    <property type="match status" value="1"/>
</dbReference>
<sequence>MSTPGRNLRFGASPRSQDSGLGSSTEQAHVGGRSDRLFTAQDFDHQRFSVHALQEALGASNETVDKYKKKSAELDKDLSTARRTVREQEATIRGLVTENSTLKDDKVLLQHQLTELRNDYDDLSQENFDLRQQSLGPADSDYMMTSGSGESLNNLERSRSKRHHSKHGNKNMTDRLKERINKGNPESEASSSKSRKDPEKKKEHRRSESKTRRSYEEPPADRQLRDKTRPPVTTRAYEGNYTTTSGIGSPISSRLSSSIMAPRSSQATTSIYKPTQTTGDYFPQPLSPEKHHSERGRRHH</sequence>
<evidence type="ECO:0000313" key="3">
    <source>
        <dbReference type="EMBL" id="KAH6648825.1"/>
    </source>
</evidence>
<feature type="compositionally biased region" description="Basic and acidic residues" evidence="2">
    <location>
        <begin position="194"/>
        <end position="229"/>
    </location>
</feature>
<feature type="region of interest" description="Disordered" evidence="2">
    <location>
        <begin position="135"/>
        <end position="300"/>
    </location>
</feature>
<evidence type="ECO:0000256" key="2">
    <source>
        <dbReference type="SAM" id="MobiDB-lite"/>
    </source>
</evidence>
<comment type="caution">
    <text evidence="3">The sequence shown here is derived from an EMBL/GenBank/DDBJ whole genome shotgun (WGS) entry which is preliminary data.</text>
</comment>
<feature type="compositionally biased region" description="Basic residues" evidence="2">
    <location>
        <begin position="159"/>
        <end position="169"/>
    </location>
</feature>
<feature type="compositionally biased region" description="Polar residues" evidence="2">
    <location>
        <begin position="14"/>
        <end position="27"/>
    </location>
</feature>
<organism evidence="3 4">
    <name type="scientific">Truncatella angustata</name>
    <dbReference type="NCBI Taxonomy" id="152316"/>
    <lineage>
        <taxon>Eukaryota</taxon>
        <taxon>Fungi</taxon>
        <taxon>Dikarya</taxon>
        <taxon>Ascomycota</taxon>
        <taxon>Pezizomycotina</taxon>
        <taxon>Sordariomycetes</taxon>
        <taxon>Xylariomycetidae</taxon>
        <taxon>Amphisphaeriales</taxon>
        <taxon>Sporocadaceae</taxon>
        <taxon>Truncatella</taxon>
    </lineage>
</organism>
<keyword evidence="1" id="KW-0175">Coiled coil</keyword>
<feature type="coiled-coil region" evidence="1">
    <location>
        <begin position="64"/>
        <end position="133"/>
    </location>
</feature>
<feature type="compositionally biased region" description="Basic and acidic residues" evidence="2">
    <location>
        <begin position="172"/>
        <end position="181"/>
    </location>
</feature>
<accession>A0A9P8UF42</accession>
<evidence type="ECO:0000256" key="1">
    <source>
        <dbReference type="SAM" id="Coils"/>
    </source>
</evidence>
<feature type="compositionally biased region" description="Polar residues" evidence="2">
    <location>
        <begin position="143"/>
        <end position="155"/>
    </location>
</feature>
<evidence type="ECO:0000313" key="4">
    <source>
        <dbReference type="Proteomes" id="UP000758603"/>
    </source>
</evidence>
<dbReference type="EMBL" id="JAGPXC010000007">
    <property type="protein sequence ID" value="KAH6648825.1"/>
    <property type="molecule type" value="Genomic_DNA"/>
</dbReference>
<dbReference type="OrthoDB" id="4774240at2759"/>